<keyword evidence="2 9" id="KW-0004">4Fe-4S</keyword>
<dbReference type="HAMAP" id="MF_00069">
    <property type="entry name" value="Hydroxylam_reduct"/>
    <property type="match status" value="1"/>
</dbReference>
<comment type="similarity">
    <text evidence="9">Belongs to the HCP family.</text>
</comment>
<dbReference type="Gene3D" id="3.40.50.2030">
    <property type="match status" value="2"/>
</dbReference>
<evidence type="ECO:0000256" key="7">
    <source>
        <dbReference type="ARBA" id="ARBA00023014"/>
    </source>
</evidence>
<accession>A0A928KW55</accession>
<evidence type="ECO:0000256" key="3">
    <source>
        <dbReference type="ARBA" id="ARBA00022490"/>
    </source>
</evidence>
<dbReference type="InterPro" id="IPR023883">
    <property type="entry name" value="CHP03980_redox-disulphide"/>
</dbReference>
<comment type="catalytic activity">
    <reaction evidence="8 9">
        <text>A + NH4(+) + H2O = hydroxylamine + AH2 + H(+)</text>
        <dbReference type="Rhea" id="RHEA:22052"/>
        <dbReference type="ChEBI" id="CHEBI:13193"/>
        <dbReference type="ChEBI" id="CHEBI:15377"/>
        <dbReference type="ChEBI" id="CHEBI:15378"/>
        <dbReference type="ChEBI" id="CHEBI:15429"/>
        <dbReference type="ChEBI" id="CHEBI:17499"/>
        <dbReference type="ChEBI" id="CHEBI:28938"/>
        <dbReference type="EC" id="1.7.99.1"/>
    </reaction>
</comment>
<dbReference type="SUPFAM" id="SSF56821">
    <property type="entry name" value="Prismane protein-like"/>
    <property type="match status" value="1"/>
</dbReference>
<evidence type="ECO:0000256" key="8">
    <source>
        <dbReference type="ARBA" id="ARBA00051350"/>
    </source>
</evidence>
<feature type="binding site" evidence="9">
    <location>
        <position position="428"/>
    </location>
    <ligand>
        <name>hybrid [4Fe-2O-2S] cluster</name>
        <dbReference type="ChEBI" id="CHEBI:60519"/>
    </ligand>
</feature>
<feature type="binding site" evidence="9">
    <location>
        <position position="453"/>
    </location>
    <ligand>
        <name>hybrid [4Fe-2O-2S] cluster</name>
        <dbReference type="ChEBI" id="CHEBI:60519"/>
    </ligand>
</feature>
<keyword evidence="6 9" id="KW-0408">Iron</keyword>
<dbReference type="InterPro" id="IPR010048">
    <property type="entry name" value="Hydroxylam_reduct"/>
</dbReference>
<evidence type="ECO:0000256" key="5">
    <source>
        <dbReference type="ARBA" id="ARBA00023002"/>
    </source>
</evidence>
<evidence type="ECO:0000259" key="10">
    <source>
        <dbReference type="Pfam" id="PF08984"/>
    </source>
</evidence>
<dbReference type="Pfam" id="PF08984">
    <property type="entry name" value="DUF1858"/>
    <property type="match status" value="1"/>
</dbReference>
<dbReference type="NCBIfam" id="TIGR03980">
    <property type="entry name" value="prismane_assoc"/>
    <property type="match status" value="1"/>
</dbReference>
<organism evidence="11 12">
    <name type="scientific">Faecalispora sporosphaeroides</name>
    <dbReference type="NCBI Taxonomy" id="1549"/>
    <lineage>
        <taxon>Bacteria</taxon>
        <taxon>Bacillati</taxon>
        <taxon>Bacillota</taxon>
        <taxon>Clostridia</taxon>
        <taxon>Eubacteriales</taxon>
        <taxon>Oscillospiraceae</taxon>
        <taxon>Faecalispora</taxon>
    </lineage>
</organism>
<comment type="cofactor">
    <cofactor evidence="9">
        <name>hybrid [4Fe-2O-2S] cluster</name>
        <dbReference type="ChEBI" id="CHEBI:60519"/>
    </cofactor>
    <text evidence="9">Binds 1 hybrid [4Fe-2O-2S] cluster.</text>
</comment>
<feature type="binding site" evidence="9">
    <location>
        <position position="309"/>
    </location>
    <ligand>
        <name>hybrid [4Fe-2O-2S] cluster</name>
        <dbReference type="ChEBI" id="CHEBI:60519"/>
    </ligand>
</feature>
<feature type="binding site" evidence="9">
    <location>
        <position position="241"/>
    </location>
    <ligand>
        <name>hybrid [4Fe-2O-2S] cluster</name>
        <dbReference type="ChEBI" id="CHEBI:60519"/>
    </ligand>
</feature>
<dbReference type="InterPro" id="IPR011254">
    <property type="entry name" value="Prismane-like_sf"/>
</dbReference>
<dbReference type="GO" id="GO:0051539">
    <property type="term" value="F:4 iron, 4 sulfur cluster binding"/>
    <property type="evidence" value="ECO:0007669"/>
    <property type="project" value="UniProtKB-KW"/>
</dbReference>
<evidence type="ECO:0000256" key="4">
    <source>
        <dbReference type="ARBA" id="ARBA00022723"/>
    </source>
</evidence>
<dbReference type="GO" id="GO:0004601">
    <property type="term" value="F:peroxidase activity"/>
    <property type="evidence" value="ECO:0007669"/>
    <property type="project" value="TreeGrafter"/>
</dbReference>
<proteinExistence type="inferred from homology"/>
<dbReference type="FunFam" id="1.20.1270.20:FF:000001">
    <property type="entry name" value="Hydroxylamine reductase"/>
    <property type="match status" value="1"/>
</dbReference>
<protein>
    <recommendedName>
        <fullName evidence="9">Hydroxylamine reductase</fullName>
        <ecNumber evidence="9">1.7.99.1</ecNumber>
    </recommendedName>
    <alternativeName>
        <fullName evidence="9">Hybrid-cluster protein</fullName>
        <shortName evidence="9">HCP</shortName>
    </alternativeName>
    <alternativeName>
        <fullName evidence="9">Prismane protein</fullName>
    </alternativeName>
</protein>
<reference evidence="11" key="1">
    <citation type="submission" date="2019-04" db="EMBL/GenBank/DDBJ databases">
        <title>Evolution of Biomass-Degrading Anaerobic Consortia Revealed by Metagenomics.</title>
        <authorList>
            <person name="Peng X."/>
        </authorList>
    </citation>
    <scope>NUCLEOTIDE SEQUENCE</scope>
    <source>
        <strain evidence="11">SIG551</strain>
    </source>
</reference>
<dbReference type="InterPro" id="IPR016099">
    <property type="entry name" value="Prismane-like_a/b-sand"/>
</dbReference>
<feature type="binding site" description="via persulfide group" evidence="9">
    <location>
        <position position="400"/>
    </location>
    <ligand>
        <name>hybrid [4Fe-2O-2S] cluster</name>
        <dbReference type="ChEBI" id="CHEBI:60519"/>
    </ligand>
</feature>
<dbReference type="NCBIfam" id="NF003658">
    <property type="entry name" value="PRK05290.1"/>
    <property type="match status" value="1"/>
</dbReference>
<evidence type="ECO:0000256" key="6">
    <source>
        <dbReference type="ARBA" id="ARBA00023004"/>
    </source>
</evidence>
<dbReference type="SUPFAM" id="SSF140683">
    <property type="entry name" value="SP0561-like"/>
    <property type="match status" value="1"/>
</dbReference>
<gene>
    <name evidence="11" type="primary">priS</name>
    <name evidence="9 11" type="synonym">hcp</name>
    <name evidence="11" type="ORF">E7512_06005</name>
</gene>
<dbReference type="GO" id="GO:0042542">
    <property type="term" value="P:response to hydrogen peroxide"/>
    <property type="evidence" value="ECO:0007669"/>
    <property type="project" value="TreeGrafter"/>
</dbReference>
<feature type="binding site" evidence="9">
    <location>
        <position position="488"/>
    </location>
    <ligand>
        <name>hybrid [4Fe-2O-2S] cluster</name>
        <dbReference type="ChEBI" id="CHEBI:60519"/>
    </ligand>
</feature>
<feature type="binding site" evidence="9">
    <location>
        <position position="265"/>
    </location>
    <ligand>
        <name>hybrid [4Fe-2O-2S] cluster</name>
        <dbReference type="ChEBI" id="CHEBI:60519"/>
    </ligand>
</feature>
<name>A0A928KW55_9FIRM</name>
<dbReference type="NCBIfam" id="TIGR01703">
    <property type="entry name" value="hybrid_clust"/>
    <property type="match status" value="1"/>
</dbReference>
<dbReference type="RefSeq" id="WP_326840200.1">
    <property type="nucleotide sequence ID" value="NZ_JBKWRC010000001.1"/>
</dbReference>
<feature type="domain" description="DUF1858" evidence="10">
    <location>
        <begin position="554"/>
        <end position="604"/>
    </location>
</feature>
<feature type="binding site" evidence="9">
    <location>
        <position position="10"/>
    </location>
    <ligand>
        <name>[4Fe-4S] cluster</name>
        <dbReference type="ChEBI" id="CHEBI:49883"/>
    </ligand>
</feature>
<feature type="modified residue" description="Cysteine persulfide" evidence="9">
    <location>
        <position position="400"/>
    </location>
</feature>
<dbReference type="Gene3D" id="1.20.1270.20">
    <property type="match status" value="2"/>
</dbReference>
<comment type="cofactor">
    <cofactor evidence="9">
        <name>[4Fe-4S] cluster</name>
        <dbReference type="ChEBI" id="CHEBI:49883"/>
    </cofactor>
    <text evidence="9">Binds 1 [4Fe-4S] cluster.</text>
</comment>
<dbReference type="GO" id="GO:0005737">
    <property type="term" value="C:cytoplasm"/>
    <property type="evidence" value="ECO:0007669"/>
    <property type="project" value="UniProtKB-SubCell"/>
</dbReference>
<dbReference type="EC" id="1.7.99.1" evidence="9"/>
<keyword evidence="5 9" id="KW-0560">Oxidoreductase</keyword>
<dbReference type="Pfam" id="PF03063">
    <property type="entry name" value="Prismane"/>
    <property type="match status" value="1"/>
</dbReference>
<dbReference type="InterPro" id="IPR004137">
    <property type="entry name" value="HCP/CODH"/>
</dbReference>
<dbReference type="Proteomes" id="UP000754750">
    <property type="component" value="Unassembled WGS sequence"/>
</dbReference>
<keyword evidence="7 9" id="KW-0411">Iron-sulfur</keyword>
<dbReference type="InterPro" id="IPR015077">
    <property type="entry name" value="DUF1858"/>
</dbReference>
<keyword evidence="4 9" id="KW-0479">Metal-binding</keyword>
<dbReference type="PANTHER" id="PTHR30109">
    <property type="entry name" value="HYDROXYLAMINE REDUCTASE"/>
    <property type="match status" value="1"/>
</dbReference>
<dbReference type="GO" id="GO:0046872">
    <property type="term" value="F:metal ion binding"/>
    <property type="evidence" value="ECO:0007669"/>
    <property type="project" value="UniProtKB-KW"/>
</dbReference>
<comment type="caution">
    <text evidence="11">The sequence shown here is derived from an EMBL/GenBank/DDBJ whole genome shotgun (WGS) entry which is preliminary data.</text>
</comment>
<dbReference type="InterPro" id="IPR038062">
    <property type="entry name" value="ScdA-like_N_sf"/>
</dbReference>
<dbReference type="GO" id="GO:0050418">
    <property type="term" value="F:hydroxylamine reductase activity"/>
    <property type="evidence" value="ECO:0007669"/>
    <property type="project" value="UniProtKB-UniRule"/>
</dbReference>
<evidence type="ECO:0000256" key="2">
    <source>
        <dbReference type="ARBA" id="ARBA00022485"/>
    </source>
</evidence>
<evidence type="ECO:0000313" key="12">
    <source>
        <dbReference type="Proteomes" id="UP000754750"/>
    </source>
</evidence>
<dbReference type="FunFam" id="3.40.50.2030:FF:000002">
    <property type="entry name" value="Hydroxylamine reductase"/>
    <property type="match status" value="1"/>
</dbReference>
<dbReference type="InterPro" id="IPR016100">
    <property type="entry name" value="Prismane_a-bundle"/>
</dbReference>
<dbReference type="PANTHER" id="PTHR30109:SF0">
    <property type="entry name" value="HYDROXYLAMINE REDUCTASE"/>
    <property type="match status" value="1"/>
</dbReference>
<feature type="binding site" evidence="9">
    <location>
        <position position="490"/>
    </location>
    <ligand>
        <name>hybrid [4Fe-2O-2S] cluster</name>
        <dbReference type="ChEBI" id="CHEBI:60519"/>
    </ligand>
</feature>
<dbReference type="Gene3D" id="1.10.3910.10">
    <property type="entry name" value="SP0561-like"/>
    <property type="match status" value="1"/>
</dbReference>
<comment type="subcellular location">
    <subcellularLocation>
        <location evidence="1 9">Cytoplasm</location>
    </subcellularLocation>
</comment>
<dbReference type="EMBL" id="SVNY01000002">
    <property type="protein sequence ID" value="MBE6833125.1"/>
    <property type="molecule type" value="Genomic_DNA"/>
</dbReference>
<comment type="function">
    <text evidence="9">Catalyzes the reduction of hydroxylamine to form NH(3) and H(2)O.</text>
</comment>
<dbReference type="AlphaFoldDB" id="A0A928KW55"/>
<keyword evidence="3 9" id="KW-0963">Cytoplasm</keyword>
<evidence type="ECO:0000256" key="1">
    <source>
        <dbReference type="ARBA" id="ARBA00004496"/>
    </source>
</evidence>
<evidence type="ECO:0000313" key="11">
    <source>
        <dbReference type="EMBL" id="MBE6833125.1"/>
    </source>
</evidence>
<feature type="binding site" evidence="9">
    <location>
        <position position="19"/>
    </location>
    <ligand>
        <name>[4Fe-4S] cluster</name>
        <dbReference type="ChEBI" id="CHEBI:49883"/>
    </ligand>
</feature>
<feature type="binding site" evidence="9">
    <location>
        <position position="25"/>
    </location>
    <ligand>
        <name>[4Fe-4S] cluster</name>
        <dbReference type="ChEBI" id="CHEBI:49883"/>
    </ligand>
</feature>
<dbReference type="FunFam" id="3.40.50.2030:FF:000001">
    <property type="entry name" value="Hydroxylamine reductase"/>
    <property type="match status" value="1"/>
</dbReference>
<sequence length="616" mass="66920">MENKMFCYQCQETAGCTGCTQMGVCGKNPEVAAMQDLLVYVTKGLSAVTTQLRAEGKEISAETNHLITLNLFATITNANFDEDAIIDRVFETLFRKQDLLKQVAHPEALPEAARWTSSSRADFQAKAAEVGVLSTKDEDVRSLRELITYGLKGLSAYSKHANALLKDDGEVDAFLQSALAKTLDDSLTVNDLIALTLQTGEYGVKGMALLDEANTSAYGNPEITKVNIGVGTRPGILVSGHDLRDLEMLLKQTEGTGVDVYTHSEMLPAHYYPAFKKYSHFVGNYGNAWWKQKEEFESFNGPILMTTNCIVPPKASYKDRLYTTGAAGFPGCKHIPGEIGEEKDFSEIIEHAKRCASPAEIERGEIIGGFAHNQVLALADAVVDAVKSGAIKKFVVMAGCDGRAKSRNYYTDFARELPKDTVILTAGCAKYKYNKLALGDIGGIPRVLDAGQCNDSYSLAVIALKLKEVFGLDDINDLPIVYNIAWYEQKAVIVLLALLHLGVKNIHLGPTLPAFLSPNVAKVLVENFGIAGIGSVEDDLELFFGKDAASKPSITEDMLIGEILRQYPDAAPVLVECGMHCLGCPSSQMESLSEACMVHGLDPKAVLGQLNQRVAR</sequence>
<dbReference type="CDD" id="cd01914">
    <property type="entry name" value="HCP"/>
    <property type="match status" value="1"/>
</dbReference>
<feature type="binding site" evidence="9">
    <location>
        <position position="7"/>
    </location>
    <ligand>
        <name>[4Fe-4S] cluster</name>
        <dbReference type="ChEBI" id="CHEBI:49883"/>
    </ligand>
</feature>
<evidence type="ECO:0000256" key="9">
    <source>
        <dbReference type="HAMAP-Rule" id="MF_00069"/>
    </source>
</evidence>